<accession>A0A5N1JKF3</accession>
<organism evidence="6 7">
    <name type="scientific">Larkinella humicola</name>
    <dbReference type="NCBI Taxonomy" id="2607654"/>
    <lineage>
        <taxon>Bacteria</taxon>
        <taxon>Pseudomonadati</taxon>
        <taxon>Bacteroidota</taxon>
        <taxon>Cytophagia</taxon>
        <taxon>Cytophagales</taxon>
        <taxon>Spirosomataceae</taxon>
        <taxon>Larkinella</taxon>
    </lineage>
</organism>
<dbReference type="InterPro" id="IPR000917">
    <property type="entry name" value="Sulfatase_N"/>
</dbReference>
<evidence type="ECO:0000256" key="4">
    <source>
        <dbReference type="SAM" id="Phobius"/>
    </source>
</evidence>
<sequence length="526" mass="58120">MTRQKLKRLPLNPERRPGLKGTWTLLNPDLKVPFRPGRRSGFRGKQPKTLLTIFSLLLFAGLLPTLSGWVSPPAPTKPNVVLFFIDDLGYGDLSCYGALGYTTPNLDRMAAEGTRFTSFLAAQAVCSASRAALLTGCYPNRLGISGAFGPNSPVGLNPEEETIAELLKEKGYATGIFGKWHLGSQTKFLPQQQGFDEFYGVPYSHDMWPLHPNQAMANYPALHLIEGSSPGKEIRTLDDASHLTPSITERAIGFIRKHKKVPFFLYVPHPLPHVPLAASSRFRGKSAIGLLGDVMMELDWSVGQIMQELKHQGLDKNTLVIFTSDNGPWLNYGDHAGSAGGFREGKGTSFEGGHRVPCIIRWPGVVPAGRVCNKLLTTMEILPTVVRLCGSRLPKKAIDGVDMVALLKGDETVTPRDHFFYYYRKNSLEAVRKGDWKLVFAHPGRTYEGFPPGKGGQPGPNTEDHAFPVALYDLRRDPSERYDVREQNPEIVAVLEKLADEARADLGDDLQKREGKNVRPAGRVDK</sequence>
<dbReference type="PANTHER" id="PTHR42693">
    <property type="entry name" value="ARYLSULFATASE FAMILY MEMBER"/>
    <property type="match status" value="1"/>
</dbReference>
<dbReference type="Pfam" id="PF00884">
    <property type="entry name" value="Sulfatase"/>
    <property type="match status" value="1"/>
</dbReference>
<dbReference type="Gene3D" id="3.40.720.10">
    <property type="entry name" value="Alkaline Phosphatase, subunit A"/>
    <property type="match status" value="1"/>
</dbReference>
<protein>
    <submittedName>
        <fullName evidence="6">Sulfatase</fullName>
    </submittedName>
</protein>
<dbReference type="AlphaFoldDB" id="A0A5N1JKF3"/>
<evidence type="ECO:0000256" key="2">
    <source>
        <dbReference type="ARBA" id="ARBA00022801"/>
    </source>
</evidence>
<proteinExistence type="inferred from homology"/>
<gene>
    <name evidence="6" type="ORF">F0P93_04160</name>
</gene>
<dbReference type="Proteomes" id="UP000326344">
    <property type="component" value="Unassembled WGS sequence"/>
</dbReference>
<dbReference type="Gene3D" id="3.30.1120.10">
    <property type="match status" value="1"/>
</dbReference>
<name>A0A5N1JKF3_9BACT</name>
<feature type="domain" description="Sulfatase N-terminal" evidence="5">
    <location>
        <begin position="78"/>
        <end position="390"/>
    </location>
</feature>
<dbReference type="SUPFAM" id="SSF53649">
    <property type="entry name" value="Alkaline phosphatase-like"/>
    <property type="match status" value="1"/>
</dbReference>
<dbReference type="PANTHER" id="PTHR42693:SF53">
    <property type="entry name" value="ENDO-4-O-SULFATASE"/>
    <property type="match status" value="1"/>
</dbReference>
<comment type="caution">
    <text evidence="6">The sequence shown here is derived from an EMBL/GenBank/DDBJ whole genome shotgun (WGS) entry which is preliminary data.</text>
</comment>
<evidence type="ECO:0000256" key="1">
    <source>
        <dbReference type="ARBA" id="ARBA00008779"/>
    </source>
</evidence>
<keyword evidence="2" id="KW-0378">Hydrolase</keyword>
<dbReference type="CDD" id="cd16026">
    <property type="entry name" value="GALNS_like"/>
    <property type="match status" value="1"/>
</dbReference>
<dbReference type="Pfam" id="PF14707">
    <property type="entry name" value="Sulfatase_C"/>
    <property type="match status" value="1"/>
</dbReference>
<comment type="similarity">
    <text evidence="1">Belongs to the sulfatase family.</text>
</comment>
<feature type="region of interest" description="Disordered" evidence="3">
    <location>
        <begin position="504"/>
        <end position="526"/>
    </location>
</feature>
<evidence type="ECO:0000259" key="5">
    <source>
        <dbReference type="Pfam" id="PF00884"/>
    </source>
</evidence>
<dbReference type="EMBL" id="VTWS01000001">
    <property type="protein sequence ID" value="KAA9356940.1"/>
    <property type="molecule type" value="Genomic_DNA"/>
</dbReference>
<dbReference type="InterPro" id="IPR050738">
    <property type="entry name" value="Sulfatase"/>
</dbReference>
<keyword evidence="4" id="KW-1133">Transmembrane helix</keyword>
<evidence type="ECO:0000256" key="3">
    <source>
        <dbReference type="SAM" id="MobiDB-lite"/>
    </source>
</evidence>
<reference evidence="6 7" key="1">
    <citation type="submission" date="2019-09" db="EMBL/GenBank/DDBJ databases">
        <title>Genome Sequence of Larkinella sp MA1.</title>
        <authorList>
            <person name="Srinivasan S."/>
        </authorList>
    </citation>
    <scope>NUCLEOTIDE SEQUENCE [LARGE SCALE GENOMIC DNA]</scope>
    <source>
        <strain evidence="6 7">MA1</strain>
    </source>
</reference>
<keyword evidence="4" id="KW-0472">Membrane</keyword>
<dbReference type="InterPro" id="IPR017850">
    <property type="entry name" value="Alkaline_phosphatase_core_sf"/>
</dbReference>
<keyword evidence="4" id="KW-0812">Transmembrane</keyword>
<keyword evidence="7" id="KW-1185">Reference proteome</keyword>
<feature type="transmembrane region" description="Helical" evidence="4">
    <location>
        <begin position="49"/>
        <end position="70"/>
    </location>
</feature>
<evidence type="ECO:0000313" key="7">
    <source>
        <dbReference type="Proteomes" id="UP000326344"/>
    </source>
</evidence>
<dbReference type="GO" id="GO:0004065">
    <property type="term" value="F:arylsulfatase activity"/>
    <property type="evidence" value="ECO:0007669"/>
    <property type="project" value="TreeGrafter"/>
</dbReference>
<evidence type="ECO:0000313" key="6">
    <source>
        <dbReference type="EMBL" id="KAA9356940.1"/>
    </source>
</evidence>